<name>A0AAX3NF82_BIFBR</name>
<sequence length="103" mass="11212">MDELLVHRQSAWRMMPIGMYVANIVRTVDLSGLPHISAPLGLIGDGIVIFDNLKRIINSFFVEVDLYALEESMDMTAFAPIDVNGSGVCRQTIGSRDGAVSDG</sequence>
<dbReference type="RefSeq" id="WP_141430319.1">
    <property type="nucleotide sequence ID" value="NZ_CABFNK010000008.1"/>
</dbReference>
<dbReference type="AlphaFoldDB" id="A0AAX3NF82"/>
<organism evidence="1 2">
    <name type="scientific">Bifidobacterium breve</name>
    <dbReference type="NCBI Taxonomy" id="1685"/>
    <lineage>
        <taxon>Bacteria</taxon>
        <taxon>Bacillati</taxon>
        <taxon>Actinomycetota</taxon>
        <taxon>Actinomycetes</taxon>
        <taxon>Bifidobacteriales</taxon>
        <taxon>Bifidobacteriaceae</taxon>
        <taxon>Bifidobacterium</taxon>
    </lineage>
</organism>
<gene>
    <name evidence="1" type="ORF">PUW55_07725</name>
</gene>
<dbReference type="Proteomes" id="UP001219009">
    <property type="component" value="Chromosome"/>
</dbReference>
<proteinExistence type="predicted"/>
<evidence type="ECO:0000313" key="1">
    <source>
        <dbReference type="EMBL" id="WEB54093.1"/>
    </source>
</evidence>
<dbReference type="EMBL" id="CP118083">
    <property type="protein sequence ID" value="WEB54093.1"/>
    <property type="molecule type" value="Genomic_DNA"/>
</dbReference>
<reference evidence="1" key="1">
    <citation type="submission" date="2023-02" db="EMBL/GenBank/DDBJ databases">
        <authorList>
            <person name="Whidbey C."/>
        </authorList>
    </citation>
    <scope>NUCLEOTIDE SEQUENCE</scope>
    <source>
        <strain evidence="1">VSI11</strain>
    </source>
</reference>
<accession>A0AAX3NF82</accession>
<protein>
    <submittedName>
        <fullName evidence="1">Uncharacterized protein</fullName>
    </submittedName>
</protein>
<evidence type="ECO:0000313" key="2">
    <source>
        <dbReference type="Proteomes" id="UP001219009"/>
    </source>
</evidence>